<dbReference type="InterPro" id="IPR010438">
    <property type="entry name" value="Lambda_Bor"/>
</dbReference>
<dbReference type="RefSeq" id="WP_072411925.1">
    <property type="nucleotide sequence ID" value="NZ_FPKW01000017.1"/>
</dbReference>
<evidence type="ECO:0000256" key="1">
    <source>
        <dbReference type="SAM" id="SignalP"/>
    </source>
</evidence>
<dbReference type="Pfam" id="PF06291">
    <property type="entry name" value="Lambda_Bor"/>
    <property type="match status" value="1"/>
</dbReference>
<evidence type="ECO:0000313" key="3">
    <source>
        <dbReference type="Proteomes" id="UP000182034"/>
    </source>
</evidence>
<name>A0A1K2IV55_9FLAO</name>
<dbReference type="STRING" id="1612149.SAMN05216324_11762"/>
<dbReference type="AlphaFoldDB" id="A0A1K2IV55"/>
<dbReference type="PROSITE" id="PS51257">
    <property type="entry name" value="PROKAR_LIPOPROTEIN"/>
    <property type="match status" value="1"/>
</dbReference>
<reference evidence="3" key="1">
    <citation type="submission" date="2016-10" db="EMBL/GenBank/DDBJ databases">
        <authorList>
            <person name="Varghese N."/>
            <person name="Submissions S."/>
        </authorList>
    </citation>
    <scope>NUCLEOTIDE SEQUENCE [LARGE SCALE GENOMIC DNA]</scope>
    <source>
        <strain evidence="3">SUR2</strain>
    </source>
</reference>
<keyword evidence="1" id="KW-0732">Signal</keyword>
<keyword evidence="3" id="KW-1185">Reference proteome</keyword>
<sequence>MKKTIKMMTIAIVASIALTSCYSYTSVIGKGATGTSKVTKWNHYLIEGLVPVSVSDSRKLADGAENYTIQTKQTFLNGLISAVTFGIYTPTTTIITK</sequence>
<protein>
    <submittedName>
        <fullName evidence="2">Bor protein</fullName>
    </submittedName>
</protein>
<feature type="signal peptide" evidence="1">
    <location>
        <begin position="1"/>
        <end position="25"/>
    </location>
</feature>
<accession>A0A1K2IV55</accession>
<dbReference type="Proteomes" id="UP000182034">
    <property type="component" value="Unassembled WGS sequence"/>
</dbReference>
<dbReference type="OrthoDB" id="1453440at2"/>
<evidence type="ECO:0000313" key="2">
    <source>
        <dbReference type="EMBL" id="SFZ96247.1"/>
    </source>
</evidence>
<proteinExistence type="predicted"/>
<dbReference type="EMBL" id="FPKW01000017">
    <property type="protein sequence ID" value="SFZ96247.1"/>
    <property type="molecule type" value="Genomic_DNA"/>
</dbReference>
<organism evidence="2 3">
    <name type="scientific">Chryseobacterium limigenitum</name>
    <dbReference type="NCBI Taxonomy" id="1612149"/>
    <lineage>
        <taxon>Bacteria</taxon>
        <taxon>Pseudomonadati</taxon>
        <taxon>Bacteroidota</taxon>
        <taxon>Flavobacteriia</taxon>
        <taxon>Flavobacteriales</taxon>
        <taxon>Weeksellaceae</taxon>
        <taxon>Chryseobacterium group</taxon>
        <taxon>Chryseobacterium</taxon>
    </lineage>
</organism>
<feature type="chain" id="PRO_5009678683" evidence="1">
    <location>
        <begin position="26"/>
        <end position="97"/>
    </location>
</feature>
<gene>
    <name evidence="2" type="ORF">SAMN05216324_11762</name>
</gene>